<feature type="domain" description="Sushi" evidence="14">
    <location>
        <begin position="109"/>
        <end position="171"/>
    </location>
</feature>
<gene>
    <name evidence="15" type="ORF">QTO34_011533</name>
</gene>
<evidence type="ECO:0000256" key="8">
    <source>
        <dbReference type="ARBA" id="ARBA00023180"/>
    </source>
</evidence>
<feature type="domain" description="Sushi" evidence="14">
    <location>
        <begin position="209"/>
        <end position="274"/>
    </location>
</feature>
<protein>
    <recommendedName>
        <fullName evidence="2 11">Membrane cofactor protein</fullName>
    </recommendedName>
</protein>
<dbReference type="PIRSF" id="PIRSF037971">
    <property type="entry name" value="TLX_CD46"/>
    <property type="match status" value="1"/>
</dbReference>
<dbReference type="GO" id="GO:0009986">
    <property type="term" value="C:cell surface"/>
    <property type="evidence" value="ECO:0007669"/>
    <property type="project" value="InterPro"/>
</dbReference>
<sequence>MSRTMTASYQLRRAPSRRLESPFSWGFLGVLLLALELLLPMCSDACCDLRRFESMKPKGDPAPPYNPGYQIKYECRPGYRRRFPVLPTSAVCQPDNTWAPALQEACTKKSCPQPREPPNGKIVYVSESMEFGSQAHYACNQGYYLVGAKILHCELSGNDVEWSEEPPRCESKYILSLEFTAAVLKLFGLGIHVFFTINQDPKELFCMWILCQPPPQITNGEFTNSHKDTFEYNEVVTYRCKPSNGPDEYSLVGESKLVCSGPNGWSPDPPECKVVKCEYPALENGRLVSGFGKKFQYKSKVTFECLEGFSLEGSSTIACEADSTWEPEIPKCIKANTGPWGLRPASEPAFGPAPS</sequence>
<reference evidence="15" key="1">
    <citation type="submission" date="2023-06" db="EMBL/GenBank/DDBJ databases">
        <title>Reference genome for the Northern bat (Eptesicus nilssonii), a most northern bat species.</title>
        <authorList>
            <person name="Laine V.N."/>
            <person name="Pulliainen A.T."/>
            <person name="Lilley T.M."/>
        </authorList>
    </citation>
    <scope>NUCLEOTIDE SEQUENCE</scope>
    <source>
        <strain evidence="15">BLF_Eptnil</strain>
        <tissue evidence="15">Kidney</tissue>
    </source>
</reference>
<keyword evidence="6 11" id="KW-0472">Membrane</keyword>
<organism evidence="15 16">
    <name type="scientific">Cnephaeus nilssonii</name>
    <name type="common">Northern bat</name>
    <name type="synonym">Eptesicus nilssonii</name>
    <dbReference type="NCBI Taxonomy" id="3371016"/>
    <lineage>
        <taxon>Eukaryota</taxon>
        <taxon>Metazoa</taxon>
        <taxon>Chordata</taxon>
        <taxon>Craniata</taxon>
        <taxon>Vertebrata</taxon>
        <taxon>Euteleostomi</taxon>
        <taxon>Mammalia</taxon>
        <taxon>Eutheria</taxon>
        <taxon>Laurasiatheria</taxon>
        <taxon>Chiroptera</taxon>
        <taxon>Yangochiroptera</taxon>
        <taxon>Vespertilionidae</taxon>
        <taxon>Cnephaeus</taxon>
    </lineage>
</organism>
<keyword evidence="4 13" id="KW-0732">Signal</keyword>
<feature type="domain" description="Sushi" evidence="14">
    <location>
        <begin position="275"/>
        <end position="334"/>
    </location>
</feature>
<evidence type="ECO:0000256" key="5">
    <source>
        <dbReference type="ARBA" id="ARBA00022737"/>
    </source>
</evidence>
<comment type="caution">
    <text evidence="15">The sequence shown here is derived from an EMBL/GenBank/DDBJ whole genome shotgun (WGS) entry which is preliminary data.</text>
</comment>
<dbReference type="InterPro" id="IPR050350">
    <property type="entry name" value="Compl-Cell_Adhes-Reg"/>
</dbReference>
<keyword evidence="5" id="KW-0677">Repeat</keyword>
<dbReference type="Gene3D" id="2.10.70.10">
    <property type="entry name" value="Complement Module, domain 1"/>
    <property type="match status" value="4"/>
</dbReference>
<dbReference type="Proteomes" id="UP001177744">
    <property type="component" value="Unassembled WGS sequence"/>
</dbReference>
<evidence type="ECO:0000313" key="15">
    <source>
        <dbReference type="EMBL" id="KAK1329349.1"/>
    </source>
</evidence>
<dbReference type="FunFam" id="2.10.70.10:FF:000014">
    <property type="entry name" value="Membrane cofactor protein"/>
    <property type="match status" value="1"/>
</dbReference>
<keyword evidence="8" id="KW-0325">Glycoprotein</keyword>
<comment type="subunit">
    <text evidence="10">Interacts with C3b. Interacts with C4b. Interacts with moesin/MSN.</text>
</comment>
<keyword evidence="16" id="KW-1185">Reference proteome</keyword>
<dbReference type="PANTHER" id="PTHR19325:SF521">
    <property type="entry name" value="MEMBRANE COFACTOR PROTEIN"/>
    <property type="match status" value="1"/>
</dbReference>
<dbReference type="EMBL" id="JAULJE010000022">
    <property type="protein sequence ID" value="KAK1329349.1"/>
    <property type="molecule type" value="Genomic_DNA"/>
</dbReference>
<evidence type="ECO:0000259" key="14">
    <source>
        <dbReference type="PROSITE" id="PS50923"/>
    </source>
</evidence>
<dbReference type="InterPro" id="IPR035976">
    <property type="entry name" value="Sushi/SCR/CCP_sf"/>
</dbReference>
<evidence type="ECO:0000256" key="6">
    <source>
        <dbReference type="ARBA" id="ARBA00023136"/>
    </source>
</evidence>
<dbReference type="FunFam" id="2.10.70.10:FF:000055">
    <property type="entry name" value="Complement decay-accelerating factor, GPI-anchored"/>
    <property type="match status" value="1"/>
</dbReference>
<keyword evidence="7 12" id="KW-1015">Disulfide bond</keyword>
<feature type="signal peptide" evidence="13">
    <location>
        <begin position="1"/>
        <end position="45"/>
    </location>
</feature>
<keyword evidence="9 11" id="KW-0278">Fertilization</keyword>
<evidence type="ECO:0000313" key="16">
    <source>
        <dbReference type="Proteomes" id="UP001177744"/>
    </source>
</evidence>
<evidence type="ECO:0000256" key="1">
    <source>
        <dbReference type="ARBA" id="ARBA00004167"/>
    </source>
</evidence>
<evidence type="ECO:0000256" key="3">
    <source>
        <dbReference type="ARBA" id="ARBA00022659"/>
    </source>
</evidence>
<keyword evidence="3 12" id="KW-0768">Sushi</keyword>
<comment type="caution">
    <text evidence="12">Lacks conserved residue(s) required for the propagation of feature annotation.</text>
</comment>
<comment type="function">
    <text evidence="11">Acts as a cofactor for complement factor I, a serine protease which protects autologous cells against complement-mediated injury by cleaving C3b and C4b deposited on host tissue. May be involved in the fusion of the spermatozoa with the oocyte during fertilization.</text>
</comment>
<dbReference type="AlphaFoldDB" id="A0AA40HDP6"/>
<evidence type="ECO:0000256" key="4">
    <source>
        <dbReference type="ARBA" id="ARBA00022729"/>
    </source>
</evidence>
<proteinExistence type="predicted"/>
<feature type="disulfide bond" evidence="12">
    <location>
        <begin position="305"/>
        <end position="332"/>
    </location>
</feature>
<evidence type="ECO:0000256" key="12">
    <source>
        <dbReference type="PROSITE-ProRule" id="PRU00302"/>
    </source>
</evidence>
<dbReference type="Pfam" id="PF00084">
    <property type="entry name" value="Sushi"/>
    <property type="match status" value="4"/>
</dbReference>
<dbReference type="PROSITE" id="PS50923">
    <property type="entry name" value="SUSHI"/>
    <property type="match status" value="4"/>
</dbReference>
<evidence type="ECO:0000256" key="13">
    <source>
        <dbReference type="SAM" id="SignalP"/>
    </source>
</evidence>
<feature type="domain" description="Sushi" evidence="14">
    <location>
        <begin position="44"/>
        <end position="108"/>
    </location>
</feature>
<evidence type="ECO:0000256" key="7">
    <source>
        <dbReference type="ARBA" id="ARBA00023157"/>
    </source>
</evidence>
<name>A0AA40HDP6_CNENI</name>
<dbReference type="SMART" id="SM00032">
    <property type="entry name" value="CCP"/>
    <property type="match status" value="4"/>
</dbReference>
<dbReference type="GO" id="GO:0007338">
    <property type="term" value="P:single fertilization"/>
    <property type="evidence" value="ECO:0007669"/>
    <property type="project" value="UniProtKB-UniRule"/>
</dbReference>
<comment type="subcellular location">
    <subcellularLocation>
        <location evidence="11">Cytoplasmic vesicle</location>
        <location evidence="11">Secretory vesicle</location>
        <location evidence="11">Acrosome inner membrane</location>
    </subcellularLocation>
    <subcellularLocation>
        <location evidence="1">Membrane</location>
        <topology evidence="1">Single-pass membrane protein</topology>
    </subcellularLocation>
</comment>
<feature type="chain" id="PRO_5041390437" description="Membrane cofactor protein" evidence="13">
    <location>
        <begin position="46"/>
        <end position="355"/>
    </location>
</feature>
<evidence type="ECO:0000256" key="9">
    <source>
        <dbReference type="ARBA" id="ARBA00023279"/>
    </source>
</evidence>
<dbReference type="GO" id="GO:0002079">
    <property type="term" value="C:inner acrosomal membrane"/>
    <property type="evidence" value="ECO:0007669"/>
    <property type="project" value="UniProtKB-SubCell"/>
</dbReference>
<dbReference type="PANTHER" id="PTHR19325">
    <property type="entry name" value="COMPLEMENT COMPONENT-RELATED SUSHI DOMAIN-CONTAINING"/>
    <property type="match status" value="1"/>
</dbReference>
<evidence type="ECO:0000256" key="10">
    <source>
        <dbReference type="ARBA" id="ARBA00047055"/>
    </source>
</evidence>
<accession>A0AA40HDP6</accession>
<dbReference type="SUPFAM" id="SSF57535">
    <property type="entry name" value="Complement control module/SCR domain"/>
    <property type="match status" value="4"/>
</dbReference>
<evidence type="ECO:0000256" key="2">
    <source>
        <dbReference type="ARBA" id="ARBA00017517"/>
    </source>
</evidence>
<evidence type="ECO:0000256" key="11">
    <source>
        <dbReference type="PIRNR" id="PIRNR037971"/>
    </source>
</evidence>
<dbReference type="InterPro" id="IPR017341">
    <property type="entry name" value="CD46"/>
</dbReference>
<dbReference type="InterPro" id="IPR000436">
    <property type="entry name" value="Sushi_SCR_CCP_dom"/>
</dbReference>
<dbReference type="CDD" id="cd00033">
    <property type="entry name" value="CCP"/>
    <property type="match status" value="4"/>
</dbReference>